<keyword evidence="10 14" id="KW-0067">ATP-binding</keyword>
<keyword evidence="5" id="KW-0479">Metal-binding</keyword>
<dbReference type="InterPro" id="IPR008271">
    <property type="entry name" value="Ser/Thr_kinase_AS"/>
</dbReference>
<dbReference type="SUPFAM" id="SSF56112">
    <property type="entry name" value="Protein kinase-like (PK-like)"/>
    <property type="match status" value="1"/>
</dbReference>
<dbReference type="PROSITE" id="PS00107">
    <property type="entry name" value="PROTEIN_KINASE_ATP"/>
    <property type="match status" value="1"/>
</dbReference>
<sequence length="359" mass="40865">MRRTVRSIRSFFRVPSRSQDGDNGFGGEMSQEKFEDRFRLGTTLGKGNFSVVREAEDLVTGEIVAVKCIRKKHLSAEDREGLKAEVRILSGMDHPNIIKLYGMHEDNAYYYVVTELVKGGELFDRIVAKEFYQEKDAAQVVKTIAEALKYCNEHGIVHRDLKPENILMEDDENDHRLKLADFGFAKELDTSSEEAMLRTTCGTPGYVAPEIIKGAPYGREVDMWSLGVITYILLCGYPPFYDENQAHLFRLIKKAKYKFDPEFWSEVSDSAKDLIRGLLQVDPTQRFTPDDVLAHPWIVHGGADQDITPALNQLKSYQNRRRLKKGILTVMAANRIRKLVSFDEKDGEAEAEDDSDDSK</sequence>
<comment type="cofactor">
    <cofactor evidence="1">
        <name>Mg(2+)</name>
        <dbReference type="ChEBI" id="CHEBI:18420"/>
    </cofactor>
</comment>
<protein>
    <recommendedName>
        <fullName evidence="2">non-specific serine/threonine protein kinase</fullName>
        <ecNumber evidence="2">2.7.11.1</ecNumber>
    </recommendedName>
</protein>
<evidence type="ECO:0000256" key="5">
    <source>
        <dbReference type="ARBA" id="ARBA00022723"/>
    </source>
</evidence>
<keyword evidence="7 14" id="KW-0547">Nucleotide-binding</keyword>
<dbReference type="Proteomes" id="UP000241890">
    <property type="component" value="Unassembled WGS sequence"/>
</dbReference>
<keyword evidence="8 17" id="KW-0418">Kinase</keyword>
<organism evidence="17 18">
    <name type="scientific">Hondaea fermentalgiana</name>
    <dbReference type="NCBI Taxonomy" id="2315210"/>
    <lineage>
        <taxon>Eukaryota</taxon>
        <taxon>Sar</taxon>
        <taxon>Stramenopiles</taxon>
        <taxon>Bigyra</taxon>
        <taxon>Labyrinthulomycetes</taxon>
        <taxon>Thraustochytrida</taxon>
        <taxon>Thraustochytriidae</taxon>
        <taxon>Hondaea</taxon>
    </lineage>
</organism>
<evidence type="ECO:0000256" key="11">
    <source>
        <dbReference type="ARBA" id="ARBA00024334"/>
    </source>
</evidence>
<dbReference type="InParanoid" id="A0A2R5GSI8"/>
<keyword evidence="4" id="KW-0808">Transferase</keyword>
<dbReference type="AlphaFoldDB" id="A0A2R5GSI8"/>
<dbReference type="Pfam" id="PF00069">
    <property type="entry name" value="Pkinase"/>
    <property type="match status" value="1"/>
</dbReference>
<evidence type="ECO:0000256" key="15">
    <source>
        <dbReference type="RuleBase" id="RU000304"/>
    </source>
</evidence>
<dbReference type="FunFam" id="1.10.510.10:FF:000026">
    <property type="entry name" value="Calcium/calmodulin-dependent protein kinase type 1"/>
    <property type="match status" value="1"/>
</dbReference>
<comment type="similarity">
    <text evidence="11">Belongs to the protein kinase superfamily. Ser/Thr protein kinase family. CDPK subfamily.</text>
</comment>
<dbReference type="SMART" id="SM00220">
    <property type="entry name" value="S_TKc"/>
    <property type="match status" value="1"/>
</dbReference>
<evidence type="ECO:0000256" key="7">
    <source>
        <dbReference type="ARBA" id="ARBA00022741"/>
    </source>
</evidence>
<keyword evidence="3 15" id="KW-0723">Serine/threonine-protein kinase</keyword>
<feature type="domain" description="Protein kinase" evidence="16">
    <location>
        <begin position="38"/>
        <end position="298"/>
    </location>
</feature>
<reference evidence="17 18" key="1">
    <citation type="submission" date="2017-12" db="EMBL/GenBank/DDBJ databases">
        <title>Sequencing, de novo assembly and annotation of complete genome of a new Thraustochytrid species, strain FCC1311.</title>
        <authorList>
            <person name="Sedici K."/>
            <person name="Godart F."/>
            <person name="Aiese Cigliano R."/>
            <person name="Sanseverino W."/>
            <person name="Barakat M."/>
            <person name="Ortet P."/>
            <person name="Marechal E."/>
            <person name="Cagnac O."/>
            <person name="Amato A."/>
        </authorList>
    </citation>
    <scope>NUCLEOTIDE SEQUENCE [LARGE SCALE GENOMIC DNA]</scope>
</reference>
<dbReference type="InterPro" id="IPR017441">
    <property type="entry name" value="Protein_kinase_ATP_BS"/>
</dbReference>
<keyword evidence="9" id="KW-0106">Calcium</keyword>
<keyword evidence="6" id="KW-0677">Repeat</keyword>
<evidence type="ECO:0000313" key="17">
    <source>
        <dbReference type="EMBL" id="GBG33832.1"/>
    </source>
</evidence>
<dbReference type="OrthoDB" id="193931at2759"/>
<dbReference type="Gene3D" id="3.30.200.20">
    <property type="entry name" value="Phosphorylase Kinase, domain 1"/>
    <property type="match status" value="1"/>
</dbReference>
<evidence type="ECO:0000256" key="10">
    <source>
        <dbReference type="ARBA" id="ARBA00022840"/>
    </source>
</evidence>
<evidence type="ECO:0000256" key="2">
    <source>
        <dbReference type="ARBA" id="ARBA00012513"/>
    </source>
</evidence>
<evidence type="ECO:0000256" key="3">
    <source>
        <dbReference type="ARBA" id="ARBA00022527"/>
    </source>
</evidence>
<dbReference type="EMBL" id="BEYU01000171">
    <property type="protein sequence ID" value="GBG33832.1"/>
    <property type="molecule type" value="Genomic_DNA"/>
</dbReference>
<dbReference type="InterPro" id="IPR011009">
    <property type="entry name" value="Kinase-like_dom_sf"/>
</dbReference>
<keyword evidence="18" id="KW-1185">Reference proteome</keyword>
<comment type="caution">
    <text evidence="17">The sequence shown here is derived from an EMBL/GenBank/DDBJ whole genome shotgun (WGS) entry which is preliminary data.</text>
</comment>
<dbReference type="PANTHER" id="PTHR24347">
    <property type="entry name" value="SERINE/THREONINE-PROTEIN KINASE"/>
    <property type="match status" value="1"/>
</dbReference>
<evidence type="ECO:0000256" key="4">
    <source>
        <dbReference type="ARBA" id="ARBA00022679"/>
    </source>
</evidence>
<comment type="catalytic activity">
    <reaction evidence="13">
        <text>L-seryl-[protein] + ATP = O-phospho-L-seryl-[protein] + ADP + H(+)</text>
        <dbReference type="Rhea" id="RHEA:17989"/>
        <dbReference type="Rhea" id="RHEA-COMP:9863"/>
        <dbReference type="Rhea" id="RHEA-COMP:11604"/>
        <dbReference type="ChEBI" id="CHEBI:15378"/>
        <dbReference type="ChEBI" id="CHEBI:29999"/>
        <dbReference type="ChEBI" id="CHEBI:30616"/>
        <dbReference type="ChEBI" id="CHEBI:83421"/>
        <dbReference type="ChEBI" id="CHEBI:456216"/>
        <dbReference type="EC" id="2.7.11.1"/>
    </reaction>
</comment>
<evidence type="ECO:0000256" key="1">
    <source>
        <dbReference type="ARBA" id="ARBA00001946"/>
    </source>
</evidence>
<dbReference type="EC" id="2.7.11.1" evidence="2"/>
<dbReference type="PROSITE" id="PS00108">
    <property type="entry name" value="PROTEIN_KINASE_ST"/>
    <property type="match status" value="1"/>
</dbReference>
<evidence type="ECO:0000256" key="14">
    <source>
        <dbReference type="PROSITE-ProRule" id="PRU10141"/>
    </source>
</evidence>
<dbReference type="GO" id="GO:0005524">
    <property type="term" value="F:ATP binding"/>
    <property type="evidence" value="ECO:0007669"/>
    <property type="project" value="UniProtKB-UniRule"/>
</dbReference>
<dbReference type="InterPro" id="IPR000719">
    <property type="entry name" value="Prot_kinase_dom"/>
</dbReference>
<evidence type="ECO:0000256" key="6">
    <source>
        <dbReference type="ARBA" id="ARBA00022737"/>
    </source>
</evidence>
<dbReference type="GO" id="GO:0046872">
    <property type="term" value="F:metal ion binding"/>
    <property type="evidence" value="ECO:0007669"/>
    <property type="project" value="UniProtKB-KW"/>
</dbReference>
<evidence type="ECO:0000313" key="18">
    <source>
        <dbReference type="Proteomes" id="UP000241890"/>
    </source>
</evidence>
<gene>
    <name evidence="17" type="ORF">FCC1311_100552</name>
</gene>
<comment type="catalytic activity">
    <reaction evidence="12">
        <text>L-threonyl-[protein] + ATP = O-phospho-L-threonyl-[protein] + ADP + H(+)</text>
        <dbReference type="Rhea" id="RHEA:46608"/>
        <dbReference type="Rhea" id="RHEA-COMP:11060"/>
        <dbReference type="Rhea" id="RHEA-COMP:11605"/>
        <dbReference type="ChEBI" id="CHEBI:15378"/>
        <dbReference type="ChEBI" id="CHEBI:30013"/>
        <dbReference type="ChEBI" id="CHEBI:30616"/>
        <dbReference type="ChEBI" id="CHEBI:61977"/>
        <dbReference type="ChEBI" id="CHEBI:456216"/>
        <dbReference type="EC" id="2.7.11.1"/>
    </reaction>
</comment>
<name>A0A2R5GSI8_9STRA</name>
<evidence type="ECO:0000256" key="13">
    <source>
        <dbReference type="ARBA" id="ARBA00048679"/>
    </source>
</evidence>
<dbReference type="CDD" id="cd05117">
    <property type="entry name" value="STKc_CAMK"/>
    <property type="match status" value="1"/>
</dbReference>
<evidence type="ECO:0000256" key="9">
    <source>
        <dbReference type="ARBA" id="ARBA00022837"/>
    </source>
</evidence>
<evidence type="ECO:0000256" key="12">
    <source>
        <dbReference type="ARBA" id="ARBA00047899"/>
    </source>
</evidence>
<evidence type="ECO:0000256" key="8">
    <source>
        <dbReference type="ARBA" id="ARBA00022777"/>
    </source>
</evidence>
<feature type="binding site" evidence="14">
    <location>
        <position position="71"/>
    </location>
    <ligand>
        <name>ATP</name>
        <dbReference type="ChEBI" id="CHEBI:30616"/>
    </ligand>
</feature>
<proteinExistence type="inferred from homology"/>
<evidence type="ECO:0000259" key="16">
    <source>
        <dbReference type="PROSITE" id="PS50011"/>
    </source>
</evidence>
<dbReference type="Gene3D" id="1.10.510.10">
    <property type="entry name" value="Transferase(Phosphotransferase) domain 1"/>
    <property type="match status" value="1"/>
</dbReference>
<dbReference type="FunFam" id="3.30.200.20:FF:000315">
    <property type="entry name" value="Calcium-dependent protein kinase 3"/>
    <property type="match status" value="1"/>
</dbReference>
<accession>A0A2R5GSI8</accession>
<dbReference type="PROSITE" id="PS50011">
    <property type="entry name" value="PROTEIN_KINASE_DOM"/>
    <property type="match status" value="1"/>
</dbReference>
<dbReference type="GO" id="GO:0004674">
    <property type="term" value="F:protein serine/threonine kinase activity"/>
    <property type="evidence" value="ECO:0007669"/>
    <property type="project" value="UniProtKB-KW"/>
</dbReference>